<dbReference type="Gene3D" id="3.50.50.60">
    <property type="entry name" value="FAD/NAD(P)-binding domain"/>
    <property type="match status" value="2"/>
</dbReference>
<sequence length="514" mass="54594">MIAPAFKRLAKEYKGRAVFLKVDVNRNYEAASACSIRGMPTFQFYLHKKKISEFSGADERTLRRYTESAVDRSEEVGTYVGLEVTAAALRAFYEEHDQSKLPEVDALAAKYASKTAVLMRVSSQKYGSSPRTSPRLSEGETKKARAGAGGAPAGLGGDLSALPPAELRAEVARLQDELRRRGAPAGDGADDDDEEVPFLPAENATAEGVHRLVIVGGGPAGLSAATYAARAGLRPLVLAPAFGGQLLGKGVDVENYPGVVGEHATGRGLVELMRRQALSFDARLVDAAVLDMDLASRPFAVWVNGTREPIRAHAVILACGAESRWLQVPGEEAFRGRGVSACATCDGFLFRGKDVAVVGGGDTAMEDALHLARSSRRVTVVHRRGRLTASRFLAERVLNHSSISVQWNQTVESFHGAGDLSHVMLKSSVGGQKDRLDVSAVFVAIGHDPQTGFLRGKIEMDSAGYVTLKGGTATSVPGVFAAGDIADHTYRQAITASGTGAMAALDAERYLNAI</sequence>
<comment type="caution">
    <text evidence="10">The sequence shown here is derived from an EMBL/GenBank/DDBJ whole genome shotgun (WGS) entry which is preliminary data.</text>
</comment>
<dbReference type="CDD" id="cd02947">
    <property type="entry name" value="TRX_family"/>
    <property type="match status" value="1"/>
</dbReference>
<protein>
    <recommendedName>
        <fullName evidence="12">Thioredoxin-disulfide reductase</fullName>
    </recommendedName>
</protein>
<name>A0ABN9QZI0_9DINO</name>
<gene>
    <name evidence="10" type="ORF">PCOR1329_LOCUS15560</name>
</gene>
<organism evidence="10 11">
    <name type="scientific">Prorocentrum cordatum</name>
    <dbReference type="NCBI Taxonomy" id="2364126"/>
    <lineage>
        <taxon>Eukaryota</taxon>
        <taxon>Sar</taxon>
        <taxon>Alveolata</taxon>
        <taxon>Dinophyceae</taxon>
        <taxon>Prorocentrales</taxon>
        <taxon>Prorocentraceae</taxon>
        <taxon>Prorocentrum</taxon>
    </lineage>
</organism>
<keyword evidence="4" id="KW-0560">Oxidoreductase</keyword>
<dbReference type="InterPro" id="IPR008255">
    <property type="entry name" value="Pyr_nucl-diS_OxRdtase_2_AS"/>
</dbReference>
<evidence type="ECO:0000256" key="5">
    <source>
        <dbReference type="ARBA" id="ARBA00023157"/>
    </source>
</evidence>
<dbReference type="EMBL" id="CAUYUJ010004714">
    <property type="protein sequence ID" value="CAK0810667.1"/>
    <property type="molecule type" value="Genomic_DNA"/>
</dbReference>
<evidence type="ECO:0000259" key="8">
    <source>
        <dbReference type="Pfam" id="PF00085"/>
    </source>
</evidence>
<evidence type="ECO:0000313" key="11">
    <source>
        <dbReference type="Proteomes" id="UP001189429"/>
    </source>
</evidence>
<dbReference type="Pfam" id="PF00085">
    <property type="entry name" value="Thioredoxin"/>
    <property type="match status" value="1"/>
</dbReference>
<accession>A0ABN9QZI0</accession>
<dbReference type="InterPro" id="IPR050097">
    <property type="entry name" value="Ferredoxin-NADP_redctase_2"/>
</dbReference>
<evidence type="ECO:0000259" key="9">
    <source>
        <dbReference type="Pfam" id="PF07992"/>
    </source>
</evidence>
<evidence type="ECO:0000256" key="3">
    <source>
        <dbReference type="ARBA" id="ARBA00022827"/>
    </source>
</evidence>
<reference evidence="10" key="1">
    <citation type="submission" date="2023-10" db="EMBL/GenBank/DDBJ databases">
        <authorList>
            <person name="Chen Y."/>
            <person name="Shah S."/>
            <person name="Dougan E. K."/>
            <person name="Thang M."/>
            <person name="Chan C."/>
        </authorList>
    </citation>
    <scope>NUCLEOTIDE SEQUENCE [LARGE SCALE GENOMIC DNA]</scope>
</reference>
<keyword evidence="2" id="KW-0285">Flavoprotein</keyword>
<dbReference type="Pfam" id="PF07992">
    <property type="entry name" value="Pyr_redox_2"/>
    <property type="match status" value="1"/>
</dbReference>
<dbReference type="Proteomes" id="UP001189429">
    <property type="component" value="Unassembled WGS sequence"/>
</dbReference>
<feature type="compositionally biased region" description="Polar residues" evidence="7">
    <location>
        <begin position="122"/>
        <end position="135"/>
    </location>
</feature>
<dbReference type="PROSITE" id="PS00573">
    <property type="entry name" value="PYRIDINE_REDOX_2"/>
    <property type="match status" value="1"/>
</dbReference>
<dbReference type="InterPro" id="IPR036249">
    <property type="entry name" value="Thioredoxin-like_sf"/>
</dbReference>
<dbReference type="PANTHER" id="PTHR48105">
    <property type="entry name" value="THIOREDOXIN REDUCTASE 1-RELATED-RELATED"/>
    <property type="match status" value="1"/>
</dbReference>
<feature type="region of interest" description="Disordered" evidence="7">
    <location>
        <begin position="122"/>
        <end position="160"/>
    </location>
</feature>
<keyword evidence="3" id="KW-0274">FAD</keyword>
<evidence type="ECO:0000313" key="10">
    <source>
        <dbReference type="EMBL" id="CAK0810667.1"/>
    </source>
</evidence>
<feature type="compositionally biased region" description="Gly residues" evidence="7">
    <location>
        <begin position="147"/>
        <end position="157"/>
    </location>
</feature>
<evidence type="ECO:0000256" key="7">
    <source>
        <dbReference type="SAM" id="MobiDB-lite"/>
    </source>
</evidence>
<dbReference type="SUPFAM" id="SSF52833">
    <property type="entry name" value="Thioredoxin-like"/>
    <property type="match status" value="1"/>
</dbReference>
<evidence type="ECO:0000256" key="2">
    <source>
        <dbReference type="ARBA" id="ARBA00022630"/>
    </source>
</evidence>
<evidence type="ECO:0008006" key="12">
    <source>
        <dbReference type="Google" id="ProtNLM"/>
    </source>
</evidence>
<dbReference type="Gene3D" id="3.40.30.10">
    <property type="entry name" value="Glutaredoxin"/>
    <property type="match status" value="1"/>
</dbReference>
<proteinExistence type="inferred from homology"/>
<dbReference type="InterPro" id="IPR023753">
    <property type="entry name" value="FAD/NAD-binding_dom"/>
</dbReference>
<keyword evidence="6" id="KW-0676">Redox-active center</keyword>
<dbReference type="PRINTS" id="PR00368">
    <property type="entry name" value="FADPNR"/>
</dbReference>
<evidence type="ECO:0000256" key="1">
    <source>
        <dbReference type="ARBA" id="ARBA00009333"/>
    </source>
</evidence>
<feature type="domain" description="FAD/NAD(P)-binding" evidence="9">
    <location>
        <begin position="211"/>
        <end position="500"/>
    </location>
</feature>
<keyword evidence="5" id="KW-1015">Disulfide bond</keyword>
<dbReference type="InterPro" id="IPR036188">
    <property type="entry name" value="FAD/NAD-bd_sf"/>
</dbReference>
<feature type="domain" description="Thioredoxin" evidence="8">
    <location>
        <begin position="1"/>
        <end position="63"/>
    </location>
</feature>
<dbReference type="InterPro" id="IPR013766">
    <property type="entry name" value="Thioredoxin_domain"/>
</dbReference>
<dbReference type="SUPFAM" id="SSF51905">
    <property type="entry name" value="FAD/NAD(P)-binding domain"/>
    <property type="match status" value="1"/>
</dbReference>
<dbReference type="PRINTS" id="PR00469">
    <property type="entry name" value="PNDRDTASEII"/>
</dbReference>
<keyword evidence="11" id="KW-1185">Reference proteome</keyword>
<evidence type="ECO:0000256" key="4">
    <source>
        <dbReference type="ARBA" id="ARBA00023002"/>
    </source>
</evidence>
<evidence type="ECO:0000256" key="6">
    <source>
        <dbReference type="ARBA" id="ARBA00023284"/>
    </source>
</evidence>
<comment type="similarity">
    <text evidence="1">Belongs to the class-II pyridine nucleotide-disulfide oxidoreductase family.</text>
</comment>